<keyword evidence="2" id="KW-0472">Membrane</keyword>
<evidence type="ECO:0000256" key="1">
    <source>
        <dbReference type="SAM" id="MobiDB-lite"/>
    </source>
</evidence>
<sequence length="595" mass="62043">MTGPEISEARTSVLFDPGTGATTGGLAIAVPITAPPSSAGLIPVESLTEWTAPGGILSRELDAALDRPVTLAIDPMILASIRSLGTTAPESATNWLNRLQNASNPSFVLQYADADAALQAQAGAEALLAPTSLSYGLLPANFPPPHDSTQGSSSTPETSDLPTLDQLTAWPASEQGIVWPGSDSVKAADLKVITASGGHTTLLDGSALEPEKASTPGAHRTVDGNDVLAAEPTLTKLIQDLVHPGLDGQPGADLTHIRAAFAALATERGADQRSYLVTLPRGWADTAVNLDAAIAQLSTIPETHIVSLDTLRAQPAVEGTLAEHSVPGERVKAAKLLLQREQDLNRFAGALEDPALLTGRERAQLLSLFAVAWRDQGSAWNGAVTEHDEQTTATLGGITLAPTTQFNMVSWQSNLGFSVRNDLPYTVKVTLDVESDNLRLAIDSSVTREIKPFATEKFTVPVRARIGNGQSTLSLSLHAPDGTQLGAASSVRVNVRADWEIIGSVALGSLVFLLLAGGLFRTIRKRRRGAVDPAPTIETSDSAQDAQSDPDAQAAADAEPASNVGADPDAATRSDTQADPDAGPDSLPEKAPTHG</sequence>
<feature type="compositionally biased region" description="Low complexity" evidence="1">
    <location>
        <begin position="540"/>
        <end position="562"/>
    </location>
</feature>
<dbReference type="Pfam" id="PF19516">
    <property type="entry name" value="DUF6049"/>
    <property type="match status" value="1"/>
</dbReference>
<reference evidence="3 4" key="1">
    <citation type="submission" date="2018-10" db="EMBL/GenBank/DDBJ databases">
        <authorList>
            <person name="Li J."/>
        </authorList>
    </citation>
    <scope>NUCLEOTIDE SEQUENCE [LARGE SCALE GENOMIC DNA]</scope>
    <source>
        <strain evidence="3 4">JCM 11654</strain>
    </source>
</reference>
<gene>
    <name evidence="3" type="ORF">D9V34_05320</name>
</gene>
<evidence type="ECO:0000313" key="4">
    <source>
        <dbReference type="Proteomes" id="UP000269438"/>
    </source>
</evidence>
<evidence type="ECO:0000313" key="3">
    <source>
        <dbReference type="EMBL" id="RLP84207.1"/>
    </source>
</evidence>
<organism evidence="3 4">
    <name type="scientific">Mycetocola lacteus</name>
    <dbReference type="NCBI Taxonomy" id="76637"/>
    <lineage>
        <taxon>Bacteria</taxon>
        <taxon>Bacillati</taxon>
        <taxon>Actinomycetota</taxon>
        <taxon>Actinomycetes</taxon>
        <taxon>Micrococcales</taxon>
        <taxon>Microbacteriaceae</taxon>
        <taxon>Mycetocola</taxon>
    </lineage>
</organism>
<evidence type="ECO:0008006" key="5">
    <source>
        <dbReference type="Google" id="ProtNLM"/>
    </source>
</evidence>
<protein>
    <recommendedName>
        <fullName evidence="5">2-oxoglutarate dehydrogenase</fullName>
    </recommendedName>
</protein>
<accession>A0A3L7AUP2</accession>
<keyword evidence="2" id="KW-1133">Transmembrane helix</keyword>
<name>A0A3L7AUP2_9MICO</name>
<feature type="region of interest" description="Disordered" evidence="1">
    <location>
        <begin position="531"/>
        <end position="595"/>
    </location>
</feature>
<comment type="caution">
    <text evidence="3">The sequence shown here is derived from an EMBL/GenBank/DDBJ whole genome shotgun (WGS) entry which is preliminary data.</text>
</comment>
<dbReference type="AlphaFoldDB" id="A0A3L7AUP2"/>
<dbReference type="InterPro" id="IPR046112">
    <property type="entry name" value="DUF6049"/>
</dbReference>
<proteinExistence type="predicted"/>
<feature type="compositionally biased region" description="Polar residues" evidence="1">
    <location>
        <begin position="147"/>
        <end position="161"/>
    </location>
</feature>
<evidence type="ECO:0000256" key="2">
    <source>
        <dbReference type="SAM" id="Phobius"/>
    </source>
</evidence>
<keyword evidence="2" id="KW-0812">Transmembrane</keyword>
<keyword evidence="4" id="KW-1185">Reference proteome</keyword>
<dbReference type="Proteomes" id="UP000269438">
    <property type="component" value="Unassembled WGS sequence"/>
</dbReference>
<feature type="transmembrane region" description="Helical" evidence="2">
    <location>
        <begin position="501"/>
        <end position="520"/>
    </location>
</feature>
<dbReference type="EMBL" id="RCUY01000002">
    <property type="protein sequence ID" value="RLP84207.1"/>
    <property type="molecule type" value="Genomic_DNA"/>
</dbReference>
<feature type="region of interest" description="Disordered" evidence="1">
    <location>
        <begin position="139"/>
        <end position="163"/>
    </location>
</feature>